<name>A0ABU4V889_9PSEU</name>
<dbReference type="EMBL" id="JAXAVU010000014">
    <property type="protein sequence ID" value="MDX8148015.1"/>
    <property type="molecule type" value="Genomic_DNA"/>
</dbReference>
<keyword evidence="2" id="KW-1185">Reference proteome</keyword>
<dbReference type="Proteomes" id="UP001285352">
    <property type="component" value="Unassembled WGS sequence"/>
</dbReference>
<proteinExistence type="predicted"/>
<gene>
    <name evidence="1" type="ORF">SK854_38290</name>
</gene>
<accession>A0ABU4V889</accession>
<evidence type="ECO:0000313" key="1">
    <source>
        <dbReference type="EMBL" id="MDX8148015.1"/>
    </source>
</evidence>
<evidence type="ECO:0000313" key="2">
    <source>
        <dbReference type="Proteomes" id="UP001285352"/>
    </source>
</evidence>
<sequence length="51" mass="5888">MDKQAVRKGLDRPRDSIHLLLDGAAAEQLKRRSNGTNWNNREPLFHMLLGF</sequence>
<protein>
    <submittedName>
        <fullName evidence="1">Uncharacterized protein</fullName>
    </submittedName>
</protein>
<reference evidence="1 2" key="1">
    <citation type="submission" date="2023-11" db="EMBL/GenBank/DDBJ databases">
        <title>Lentzea sokolovensis, sp. nov., Lentzea kristufkii, sp. nov., and Lentzea miocenensis, sp. nov., rare actinobacteria from Sokolov Coal Basin, Miocene lacustrine sediment, Czech Republic.</title>
        <authorList>
            <person name="Lara A."/>
            <person name="Kotroba L."/>
            <person name="Nouioui I."/>
            <person name="Neumann-Schaal M."/>
            <person name="Mast Y."/>
            <person name="Chronakova A."/>
        </authorList>
    </citation>
    <scope>NUCLEOTIDE SEQUENCE [LARGE SCALE GENOMIC DNA]</scope>
    <source>
        <strain evidence="1 2">BCCO 10_0061</strain>
    </source>
</reference>
<comment type="caution">
    <text evidence="1">The sequence shown here is derived from an EMBL/GenBank/DDBJ whole genome shotgun (WGS) entry which is preliminary data.</text>
</comment>
<organism evidence="1 2">
    <name type="scientific">Lentzea sokolovensis</name>
    <dbReference type="NCBI Taxonomy" id="3095429"/>
    <lineage>
        <taxon>Bacteria</taxon>
        <taxon>Bacillati</taxon>
        <taxon>Actinomycetota</taxon>
        <taxon>Actinomycetes</taxon>
        <taxon>Pseudonocardiales</taxon>
        <taxon>Pseudonocardiaceae</taxon>
        <taxon>Lentzea</taxon>
    </lineage>
</organism>
<dbReference type="RefSeq" id="WP_157512887.1">
    <property type="nucleotide sequence ID" value="NZ_JAXAVU010000014.1"/>
</dbReference>